<feature type="compositionally biased region" description="Basic and acidic residues" evidence="8">
    <location>
        <begin position="467"/>
        <end position="484"/>
    </location>
</feature>
<keyword evidence="5" id="KW-0862">Zinc</keyword>
<evidence type="ECO:0000256" key="2">
    <source>
        <dbReference type="ARBA" id="ARBA00022723"/>
    </source>
</evidence>
<evidence type="ECO:0000313" key="11">
    <source>
        <dbReference type="Proteomes" id="UP001286313"/>
    </source>
</evidence>
<evidence type="ECO:0000256" key="6">
    <source>
        <dbReference type="ARBA" id="ARBA00023242"/>
    </source>
</evidence>
<dbReference type="EMBL" id="JAWQEG010004014">
    <property type="protein sequence ID" value="KAK3863427.1"/>
    <property type="molecule type" value="Genomic_DNA"/>
</dbReference>
<dbReference type="InterPro" id="IPR036236">
    <property type="entry name" value="Znf_C2H2_sf"/>
</dbReference>
<name>A0AAE1EXP0_PETCI</name>
<feature type="compositionally biased region" description="Pro residues" evidence="8">
    <location>
        <begin position="19"/>
        <end position="33"/>
    </location>
</feature>
<feature type="region of interest" description="Disordered" evidence="8">
    <location>
        <begin position="435"/>
        <end position="549"/>
    </location>
</feature>
<dbReference type="GO" id="GO:0008270">
    <property type="term" value="F:zinc ion binding"/>
    <property type="evidence" value="ECO:0007669"/>
    <property type="project" value="UniProtKB-KW"/>
</dbReference>
<dbReference type="FunFam" id="3.30.160.60:FF:000159">
    <property type="entry name" value="Mds1 and evi1 complex locus protein"/>
    <property type="match status" value="1"/>
</dbReference>
<accession>A0AAE1EXP0</accession>
<comment type="caution">
    <text evidence="10">The sequence shown here is derived from an EMBL/GenBank/DDBJ whole genome shotgun (WGS) entry which is preliminary data.</text>
</comment>
<gene>
    <name evidence="10" type="ORF">Pcinc_030798</name>
</gene>
<keyword evidence="3" id="KW-0677">Repeat</keyword>
<evidence type="ECO:0000256" key="4">
    <source>
        <dbReference type="ARBA" id="ARBA00022771"/>
    </source>
</evidence>
<keyword evidence="4 7" id="KW-0863">Zinc-finger</keyword>
<feature type="compositionally biased region" description="Pro residues" evidence="8">
    <location>
        <begin position="205"/>
        <end position="215"/>
    </location>
</feature>
<feature type="region of interest" description="Disordered" evidence="8">
    <location>
        <begin position="1"/>
        <end position="35"/>
    </location>
</feature>
<evidence type="ECO:0000313" key="10">
    <source>
        <dbReference type="EMBL" id="KAK3863427.1"/>
    </source>
</evidence>
<dbReference type="FunFam" id="3.30.160.60:FF:000112">
    <property type="entry name" value="Mds1 and evi1 complex locus protein"/>
    <property type="match status" value="1"/>
</dbReference>
<evidence type="ECO:0000256" key="5">
    <source>
        <dbReference type="ARBA" id="ARBA00022833"/>
    </source>
</evidence>
<dbReference type="PANTHER" id="PTHR16515">
    <property type="entry name" value="PR DOMAIN ZINC FINGER PROTEIN"/>
    <property type="match status" value="1"/>
</dbReference>
<dbReference type="FunFam" id="3.30.160.60:FF:000929">
    <property type="entry name" value="Uncharacterized protein, isoform B"/>
    <property type="match status" value="1"/>
</dbReference>
<dbReference type="InterPro" id="IPR050331">
    <property type="entry name" value="Zinc_finger"/>
</dbReference>
<keyword evidence="6" id="KW-0539">Nucleus</keyword>
<dbReference type="GO" id="GO:0005634">
    <property type="term" value="C:nucleus"/>
    <property type="evidence" value="ECO:0007669"/>
    <property type="project" value="UniProtKB-SubCell"/>
</dbReference>
<dbReference type="PROSITE" id="PS50157">
    <property type="entry name" value="ZINC_FINGER_C2H2_2"/>
    <property type="match status" value="3"/>
</dbReference>
<evidence type="ECO:0000259" key="9">
    <source>
        <dbReference type="PROSITE" id="PS50157"/>
    </source>
</evidence>
<evidence type="ECO:0000256" key="8">
    <source>
        <dbReference type="SAM" id="MobiDB-lite"/>
    </source>
</evidence>
<keyword evidence="2" id="KW-0479">Metal-binding</keyword>
<dbReference type="Gene3D" id="3.30.160.60">
    <property type="entry name" value="Classic Zinc Finger"/>
    <property type="match status" value="3"/>
</dbReference>
<feature type="compositionally biased region" description="Pro residues" evidence="8">
    <location>
        <begin position="125"/>
        <end position="144"/>
    </location>
</feature>
<feature type="domain" description="C2H2-type" evidence="9">
    <location>
        <begin position="362"/>
        <end position="389"/>
    </location>
</feature>
<feature type="region of interest" description="Disordered" evidence="8">
    <location>
        <begin position="71"/>
        <end position="242"/>
    </location>
</feature>
<protein>
    <recommendedName>
        <fullName evidence="9">C2H2-type domain-containing protein</fullName>
    </recommendedName>
</protein>
<keyword evidence="11" id="KW-1185">Reference proteome</keyword>
<dbReference type="SUPFAM" id="SSF57667">
    <property type="entry name" value="beta-beta-alpha zinc fingers"/>
    <property type="match status" value="2"/>
</dbReference>
<dbReference type="InterPro" id="IPR013087">
    <property type="entry name" value="Znf_C2H2_type"/>
</dbReference>
<feature type="compositionally biased region" description="Acidic residues" evidence="8">
    <location>
        <begin position="485"/>
        <end position="509"/>
    </location>
</feature>
<evidence type="ECO:0000256" key="1">
    <source>
        <dbReference type="ARBA" id="ARBA00004123"/>
    </source>
</evidence>
<dbReference type="Proteomes" id="UP001286313">
    <property type="component" value="Unassembled WGS sequence"/>
</dbReference>
<organism evidence="10 11">
    <name type="scientific">Petrolisthes cinctipes</name>
    <name type="common">Flat porcelain crab</name>
    <dbReference type="NCBI Taxonomy" id="88211"/>
    <lineage>
        <taxon>Eukaryota</taxon>
        <taxon>Metazoa</taxon>
        <taxon>Ecdysozoa</taxon>
        <taxon>Arthropoda</taxon>
        <taxon>Crustacea</taxon>
        <taxon>Multicrustacea</taxon>
        <taxon>Malacostraca</taxon>
        <taxon>Eumalacostraca</taxon>
        <taxon>Eucarida</taxon>
        <taxon>Decapoda</taxon>
        <taxon>Pleocyemata</taxon>
        <taxon>Anomura</taxon>
        <taxon>Galatheoidea</taxon>
        <taxon>Porcellanidae</taxon>
        <taxon>Petrolisthes</taxon>
    </lineage>
</organism>
<comment type="subcellular location">
    <subcellularLocation>
        <location evidence="1">Nucleus</location>
    </subcellularLocation>
</comment>
<dbReference type="GO" id="GO:0010468">
    <property type="term" value="P:regulation of gene expression"/>
    <property type="evidence" value="ECO:0007669"/>
    <property type="project" value="TreeGrafter"/>
</dbReference>
<feature type="domain" description="C2H2-type" evidence="9">
    <location>
        <begin position="390"/>
        <end position="418"/>
    </location>
</feature>
<feature type="compositionally biased region" description="Pro residues" evidence="8">
    <location>
        <begin position="540"/>
        <end position="549"/>
    </location>
</feature>
<evidence type="ECO:0000256" key="3">
    <source>
        <dbReference type="ARBA" id="ARBA00022737"/>
    </source>
</evidence>
<dbReference type="PROSITE" id="PS00028">
    <property type="entry name" value="ZINC_FINGER_C2H2_1"/>
    <property type="match status" value="3"/>
</dbReference>
<proteinExistence type="predicted"/>
<evidence type="ECO:0000256" key="7">
    <source>
        <dbReference type="PROSITE-ProRule" id="PRU00042"/>
    </source>
</evidence>
<reference evidence="10" key="1">
    <citation type="submission" date="2023-10" db="EMBL/GenBank/DDBJ databases">
        <title>Genome assemblies of two species of porcelain crab, Petrolisthes cinctipes and Petrolisthes manimaculis (Anomura: Porcellanidae).</title>
        <authorList>
            <person name="Angst P."/>
        </authorList>
    </citation>
    <scope>NUCLEOTIDE SEQUENCE</scope>
    <source>
        <strain evidence="10">PB745_01</strain>
        <tissue evidence="10">Gill</tissue>
    </source>
</reference>
<sequence length="549" mass="60237">MLVPRATPACAMPAASPTRPSPTVPRPFTPTPPYSHYQMAVLQGAQYPSRHPPVQGPRYLGVPPRTHLVAALTQPSPPAPPRSRSPHPAFSQYEAPRPLPHAFRPLGVHGSLGSPKQASVCPESRPYPAPDLPDPHPPPWPSDAPMPASDMPFDLSTHNREPRMSPASRPLDLSEADQPLDLTTKKRGTGGPVADENMNLVVHRTPPPVPRPPSPKYTHVPGFRSPRRLELQPSSSGEPDHPVKVVPIPSPVTSGVGPPVAYPQPLHHRPIHIYPSEVHPPMPPGPPIRSPYPVMAIPHSTYHLGGPVGPPHMVTAYRAPPPGPPGHPALYQVVGERKIHGELGGGAPVVTGLGSVKPRERYSCKFCGKVFPRSANLTRHLRTHTGEQPYKCKFCERSFSISSNLQRHVRNIHNKEKPYRCRLCDRAFGQQTNLDRHMKKHEADGPTILDGSPRRYHAPDPPAPPPQDKDQHHQTRTDSHLHTPDEDDEEEEYIDVEEEDDDEEEEESGEKERKISCAVTIQPSSPSAMEVDATPTPLTNKPPLPVLSA</sequence>
<dbReference type="Pfam" id="PF00096">
    <property type="entry name" value="zf-C2H2"/>
    <property type="match status" value="3"/>
</dbReference>
<feature type="domain" description="C2H2-type" evidence="9">
    <location>
        <begin position="419"/>
        <end position="446"/>
    </location>
</feature>
<dbReference type="AlphaFoldDB" id="A0AAE1EXP0"/>
<dbReference type="SMART" id="SM00355">
    <property type="entry name" value="ZnF_C2H2"/>
    <property type="match status" value="3"/>
</dbReference>
<dbReference type="PANTHER" id="PTHR16515:SF49">
    <property type="entry name" value="GASTRULA ZINC FINGER PROTEIN XLCGF49.1-LIKE-RELATED"/>
    <property type="match status" value="1"/>
</dbReference>